<dbReference type="EMBL" id="BGPR01044853">
    <property type="protein sequence ID" value="GBO21703.1"/>
    <property type="molecule type" value="Genomic_DNA"/>
</dbReference>
<reference evidence="1 2" key="1">
    <citation type="journal article" date="2019" name="Sci. Rep.">
        <title>Orb-weaving spider Araneus ventricosus genome elucidates the spidroin gene catalogue.</title>
        <authorList>
            <person name="Kono N."/>
            <person name="Nakamura H."/>
            <person name="Ohtoshi R."/>
            <person name="Moran D.A.P."/>
            <person name="Shinohara A."/>
            <person name="Yoshida Y."/>
            <person name="Fujiwara M."/>
            <person name="Mori M."/>
            <person name="Tomita M."/>
            <person name="Arakawa K."/>
        </authorList>
    </citation>
    <scope>NUCLEOTIDE SEQUENCE [LARGE SCALE GENOMIC DNA]</scope>
</reference>
<protein>
    <submittedName>
        <fullName evidence="1">Uncharacterized protein</fullName>
    </submittedName>
</protein>
<accession>A0A4Y2V8X3</accession>
<sequence>MIPNLGWLRSRDNAFDFARNSVQFKNGHSRQGCSTPLGPTTGLVPPIQAYPFRWVIHEGSETRYQSLRFPLLLLLTFKTRPLPRSAD</sequence>
<organism evidence="1 2">
    <name type="scientific">Araneus ventricosus</name>
    <name type="common">Orbweaver spider</name>
    <name type="synonym">Epeira ventricosa</name>
    <dbReference type="NCBI Taxonomy" id="182803"/>
    <lineage>
        <taxon>Eukaryota</taxon>
        <taxon>Metazoa</taxon>
        <taxon>Ecdysozoa</taxon>
        <taxon>Arthropoda</taxon>
        <taxon>Chelicerata</taxon>
        <taxon>Arachnida</taxon>
        <taxon>Araneae</taxon>
        <taxon>Araneomorphae</taxon>
        <taxon>Entelegynae</taxon>
        <taxon>Araneoidea</taxon>
        <taxon>Araneidae</taxon>
        <taxon>Araneus</taxon>
    </lineage>
</organism>
<evidence type="ECO:0000313" key="2">
    <source>
        <dbReference type="Proteomes" id="UP000499080"/>
    </source>
</evidence>
<proteinExistence type="predicted"/>
<gene>
    <name evidence="1" type="ORF">AVEN_138971_1</name>
</gene>
<evidence type="ECO:0000313" key="1">
    <source>
        <dbReference type="EMBL" id="GBO21703.1"/>
    </source>
</evidence>
<name>A0A4Y2V8X3_ARAVE</name>
<dbReference type="AlphaFoldDB" id="A0A4Y2V8X3"/>
<comment type="caution">
    <text evidence="1">The sequence shown here is derived from an EMBL/GenBank/DDBJ whole genome shotgun (WGS) entry which is preliminary data.</text>
</comment>
<dbReference type="Proteomes" id="UP000499080">
    <property type="component" value="Unassembled WGS sequence"/>
</dbReference>
<keyword evidence="2" id="KW-1185">Reference proteome</keyword>